<gene>
    <name evidence="3" type="ORF">IW256_005804</name>
</gene>
<dbReference type="InterPro" id="IPR016032">
    <property type="entry name" value="Sig_transdc_resp-reg_C-effctor"/>
</dbReference>
<dbReference type="InterPro" id="IPR051797">
    <property type="entry name" value="TrmB-like"/>
</dbReference>
<dbReference type="AlphaFoldDB" id="A0A931DQ21"/>
<dbReference type="InterPro" id="IPR000792">
    <property type="entry name" value="Tscrpt_reg_LuxR_C"/>
</dbReference>
<evidence type="ECO:0000313" key="3">
    <source>
        <dbReference type="EMBL" id="MBG6091691.1"/>
    </source>
</evidence>
<comment type="caution">
    <text evidence="3">The sequence shown here is derived from an EMBL/GenBank/DDBJ whole genome shotgun (WGS) entry which is preliminary data.</text>
</comment>
<organism evidence="3 4">
    <name type="scientific">Actinomadura viridis</name>
    <dbReference type="NCBI Taxonomy" id="58110"/>
    <lineage>
        <taxon>Bacteria</taxon>
        <taxon>Bacillati</taxon>
        <taxon>Actinomycetota</taxon>
        <taxon>Actinomycetes</taxon>
        <taxon>Streptosporangiales</taxon>
        <taxon>Thermomonosporaceae</taxon>
        <taxon>Actinomadura</taxon>
    </lineage>
</organism>
<dbReference type="Proteomes" id="UP000614047">
    <property type="component" value="Unassembled WGS sequence"/>
</dbReference>
<accession>A0A931DQ21</accession>
<name>A0A931DQ21_9ACTN</name>
<dbReference type="SMART" id="SM00421">
    <property type="entry name" value="HTH_LUXR"/>
    <property type="match status" value="1"/>
</dbReference>
<evidence type="ECO:0000256" key="1">
    <source>
        <dbReference type="SAM" id="MobiDB-lite"/>
    </source>
</evidence>
<proteinExistence type="predicted"/>
<dbReference type="InterPro" id="IPR036388">
    <property type="entry name" value="WH-like_DNA-bd_sf"/>
</dbReference>
<reference evidence="3" key="1">
    <citation type="submission" date="2020-11" db="EMBL/GenBank/DDBJ databases">
        <title>Sequencing the genomes of 1000 actinobacteria strains.</title>
        <authorList>
            <person name="Klenk H.-P."/>
        </authorList>
    </citation>
    <scope>NUCLEOTIDE SEQUENCE</scope>
    <source>
        <strain evidence="3">DSM 43175</strain>
    </source>
</reference>
<dbReference type="GO" id="GO:0006355">
    <property type="term" value="P:regulation of DNA-templated transcription"/>
    <property type="evidence" value="ECO:0007669"/>
    <property type="project" value="InterPro"/>
</dbReference>
<sequence>MRRRLGDLHAALDPLLEPLAPLRLASGASPEGSITPLDGAETVDEALAAAFAEARERLLVVRPPELPMGRWLDPSLSLLERGAAVKFLYPHSLRSNKPLLGRFRPLLREGAEIRTTTLPALPMLLFDSATAFVPAWLEIRHRALTGYLAEFFAAAWERSSTLGPEPVRGEVAQEVELAVAQLLVAGHVDETIARKLGMSVRACRRYVAALCRRLGAGSRVQLGFRIASSGLLDGPPARNDTQFEPARESALPRGEGQGTWAHQSGLRRCR</sequence>
<keyword evidence="3" id="KW-0238">DNA-binding</keyword>
<dbReference type="RefSeq" id="WP_197013971.1">
    <property type="nucleotide sequence ID" value="NZ_BAABES010000002.1"/>
</dbReference>
<feature type="region of interest" description="Disordered" evidence="1">
    <location>
        <begin position="233"/>
        <end position="270"/>
    </location>
</feature>
<dbReference type="SUPFAM" id="SSF46894">
    <property type="entry name" value="C-terminal effector domain of the bipartite response regulators"/>
    <property type="match status" value="1"/>
</dbReference>
<dbReference type="GO" id="GO:0003677">
    <property type="term" value="F:DNA binding"/>
    <property type="evidence" value="ECO:0007669"/>
    <property type="project" value="UniProtKB-KW"/>
</dbReference>
<dbReference type="PANTHER" id="PTHR34293">
    <property type="entry name" value="HTH-TYPE TRANSCRIPTIONAL REGULATOR TRMBL2"/>
    <property type="match status" value="1"/>
</dbReference>
<evidence type="ECO:0000313" key="4">
    <source>
        <dbReference type="Proteomes" id="UP000614047"/>
    </source>
</evidence>
<dbReference type="Gene3D" id="1.10.10.10">
    <property type="entry name" value="Winged helix-like DNA-binding domain superfamily/Winged helix DNA-binding domain"/>
    <property type="match status" value="1"/>
</dbReference>
<evidence type="ECO:0000259" key="2">
    <source>
        <dbReference type="SMART" id="SM00421"/>
    </source>
</evidence>
<dbReference type="EMBL" id="JADOUA010000001">
    <property type="protein sequence ID" value="MBG6091691.1"/>
    <property type="molecule type" value="Genomic_DNA"/>
</dbReference>
<keyword evidence="4" id="KW-1185">Reference proteome</keyword>
<dbReference type="PANTHER" id="PTHR34293:SF1">
    <property type="entry name" value="HTH-TYPE TRANSCRIPTIONAL REGULATOR TRMBL2"/>
    <property type="match status" value="1"/>
</dbReference>
<feature type="domain" description="HTH luxR-type" evidence="2">
    <location>
        <begin position="176"/>
        <end position="226"/>
    </location>
</feature>
<protein>
    <submittedName>
        <fullName evidence="3">DNA-binding CsgD family transcriptional regulator</fullName>
    </submittedName>
</protein>